<dbReference type="SUPFAM" id="SSF47384">
    <property type="entry name" value="Homodimeric domain of signal transducing histidine kinase"/>
    <property type="match status" value="1"/>
</dbReference>
<dbReference type="Gene3D" id="1.10.287.130">
    <property type="match status" value="1"/>
</dbReference>
<protein>
    <recommendedName>
        <fullName evidence="3">histidine kinase</fullName>
        <ecNumber evidence="3">2.7.13.3</ecNumber>
    </recommendedName>
</protein>
<dbReference type="EC" id="2.7.13.3" evidence="3"/>
<keyword evidence="8 11" id="KW-1133">Transmembrane helix</keyword>
<dbReference type="PROSITE" id="PS50109">
    <property type="entry name" value="HIS_KIN"/>
    <property type="match status" value="1"/>
</dbReference>
<keyword evidence="15" id="KW-1185">Reference proteome</keyword>
<dbReference type="PROSITE" id="PS50885">
    <property type="entry name" value="HAMP"/>
    <property type="match status" value="1"/>
</dbReference>
<dbReference type="GO" id="GO:0000155">
    <property type="term" value="F:phosphorelay sensor kinase activity"/>
    <property type="evidence" value="ECO:0007669"/>
    <property type="project" value="InterPro"/>
</dbReference>
<dbReference type="CDD" id="cd00082">
    <property type="entry name" value="HisKA"/>
    <property type="match status" value="1"/>
</dbReference>
<evidence type="ECO:0000313" key="15">
    <source>
        <dbReference type="Proteomes" id="UP000197153"/>
    </source>
</evidence>
<dbReference type="CDD" id="cd06225">
    <property type="entry name" value="HAMP"/>
    <property type="match status" value="1"/>
</dbReference>
<evidence type="ECO:0000256" key="4">
    <source>
        <dbReference type="ARBA" id="ARBA00022553"/>
    </source>
</evidence>
<dbReference type="PANTHER" id="PTHR45436">
    <property type="entry name" value="SENSOR HISTIDINE KINASE YKOH"/>
    <property type="match status" value="1"/>
</dbReference>
<name>A0A248K2A6_9PROT</name>
<dbReference type="EMBL" id="CP022113">
    <property type="protein sequence ID" value="ASG24919.1"/>
    <property type="molecule type" value="Genomic_DNA"/>
</dbReference>
<keyword evidence="7 14" id="KW-0418">Kinase</keyword>
<keyword evidence="4" id="KW-0597">Phosphoprotein</keyword>
<evidence type="ECO:0000256" key="6">
    <source>
        <dbReference type="ARBA" id="ARBA00022692"/>
    </source>
</evidence>
<dbReference type="SMART" id="SM00388">
    <property type="entry name" value="HisKA"/>
    <property type="match status" value="1"/>
</dbReference>
<evidence type="ECO:0000256" key="3">
    <source>
        <dbReference type="ARBA" id="ARBA00012438"/>
    </source>
</evidence>
<evidence type="ECO:0000256" key="5">
    <source>
        <dbReference type="ARBA" id="ARBA00022679"/>
    </source>
</evidence>
<evidence type="ECO:0000259" key="13">
    <source>
        <dbReference type="PROSITE" id="PS50885"/>
    </source>
</evidence>
<keyword evidence="6 11" id="KW-0812">Transmembrane</keyword>
<accession>A0A248K2A6</accession>
<dbReference type="KEGG" id="nao:Y958_28435"/>
<keyword evidence="9" id="KW-0902">Two-component regulatory system</keyword>
<comment type="subcellular location">
    <subcellularLocation>
        <location evidence="2">Membrane</location>
    </subcellularLocation>
</comment>
<dbReference type="GO" id="GO:0005886">
    <property type="term" value="C:plasma membrane"/>
    <property type="evidence" value="ECO:0007669"/>
    <property type="project" value="TreeGrafter"/>
</dbReference>
<evidence type="ECO:0000256" key="8">
    <source>
        <dbReference type="ARBA" id="ARBA00022989"/>
    </source>
</evidence>
<dbReference type="AlphaFoldDB" id="A0A248K2A6"/>
<dbReference type="PRINTS" id="PR00344">
    <property type="entry name" value="BCTRLSENSOR"/>
</dbReference>
<dbReference type="InterPro" id="IPR003661">
    <property type="entry name" value="HisK_dim/P_dom"/>
</dbReference>
<dbReference type="Pfam" id="PF02518">
    <property type="entry name" value="HATPase_c"/>
    <property type="match status" value="1"/>
</dbReference>
<dbReference type="SUPFAM" id="SSF55874">
    <property type="entry name" value="ATPase domain of HSP90 chaperone/DNA topoisomerase II/histidine kinase"/>
    <property type="match status" value="1"/>
</dbReference>
<sequence>MAPGSCSVRRTELFRAGPFRLALGFATALSVGMLLIFGFIYWQTSEVETRRMQRDLVQEAAVAAQTRDDILLYQLQVRIMSDYHRVTVAAWFDADGKLRYGNLDALPPDLPIDDKGHRLDIQTNDARPPQPAILAAAKRADGGTVVLGRAMDELLALQRVVARTLIAGLLPAVALVLASGVLGGARARRRVQTVQQTIGRIMGGDLRERLPLSGNRDAVDQLSARVNQMLDRIVHLLDEIRAVGDNIAHDLRTPLSVMRAKLERGLAAEEPEELRRGAEAALADLDKAFGMITALLRIAELEDSRRQAGFATVDLAEVAGEVFDLYEPLAEAKGVTLAREDKGPLFVTGDRDLLIEAVANLVDNAVKFTPEGGRVLIRTGMGGTGGEAVPVVEVSDTGPGIPAAERGAVVRRLYRLDKSRHIQGNGLGLSLVQAIATLHGFKLVIDGNDLGAVIALVCGAADSEGVGNPGVWP</sequence>
<evidence type="ECO:0000256" key="7">
    <source>
        <dbReference type="ARBA" id="ARBA00022777"/>
    </source>
</evidence>
<dbReference type="Gene3D" id="3.30.565.10">
    <property type="entry name" value="Histidine kinase-like ATPase, C-terminal domain"/>
    <property type="match status" value="1"/>
</dbReference>
<dbReference type="InterPro" id="IPR005467">
    <property type="entry name" value="His_kinase_dom"/>
</dbReference>
<dbReference type="Gene3D" id="6.10.340.10">
    <property type="match status" value="1"/>
</dbReference>
<dbReference type="InterPro" id="IPR050428">
    <property type="entry name" value="TCS_sensor_his_kinase"/>
</dbReference>
<dbReference type="SMART" id="SM00304">
    <property type="entry name" value="HAMP"/>
    <property type="match status" value="1"/>
</dbReference>
<feature type="transmembrane region" description="Helical" evidence="11">
    <location>
        <begin position="160"/>
        <end position="182"/>
    </location>
</feature>
<keyword evidence="10 11" id="KW-0472">Membrane</keyword>
<feature type="transmembrane region" description="Helical" evidence="11">
    <location>
        <begin position="21"/>
        <end position="42"/>
    </location>
</feature>
<dbReference type="InterPro" id="IPR036097">
    <property type="entry name" value="HisK_dim/P_sf"/>
</dbReference>
<evidence type="ECO:0000256" key="11">
    <source>
        <dbReference type="SAM" id="Phobius"/>
    </source>
</evidence>
<organism evidence="14 15">
    <name type="scientific">Nitrospirillum viridazoti CBAmc</name>
    <dbReference type="NCBI Taxonomy" id="1441467"/>
    <lineage>
        <taxon>Bacteria</taxon>
        <taxon>Pseudomonadati</taxon>
        <taxon>Pseudomonadota</taxon>
        <taxon>Alphaproteobacteria</taxon>
        <taxon>Rhodospirillales</taxon>
        <taxon>Azospirillaceae</taxon>
        <taxon>Nitrospirillum</taxon>
        <taxon>Nitrospirillum viridazoti</taxon>
    </lineage>
</organism>
<dbReference type="Proteomes" id="UP000197153">
    <property type="component" value="Chromosome 4"/>
</dbReference>
<evidence type="ECO:0000256" key="1">
    <source>
        <dbReference type="ARBA" id="ARBA00000085"/>
    </source>
</evidence>
<keyword evidence="5" id="KW-0808">Transferase</keyword>
<dbReference type="InterPro" id="IPR036890">
    <property type="entry name" value="HATPase_C_sf"/>
</dbReference>
<dbReference type="SMART" id="SM00387">
    <property type="entry name" value="HATPase_c"/>
    <property type="match status" value="1"/>
</dbReference>
<dbReference type="InterPro" id="IPR003594">
    <property type="entry name" value="HATPase_dom"/>
</dbReference>
<comment type="catalytic activity">
    <reaction evidence="1">
        <text>ATP + protein L-histidine = ADP + protein N-phospho-L-histidine.</text>
        <dbReference type="EC" id="2.7.13.3"/>
    </reaction>
</comment>
<evidence type="ECO:0000256" key="10">
    <source>
        <dbReference type="ARBA" id="ARBA00023136"/>
    </source>
</evidence>
<feature type="domain" description="Histidine kinase" evidence="12">
    <location>
        <begin position="246"/>
        <end position="448"/>
    </location>
</feature>
<evidence type="ECO:0000313" key="14">
    <source>
        <dbReference type="EMBL" id="ASG24919.1"/>
    </source>
</evidence>
<dbReference type="InterPro" id="IPR003660">
    <property type="entry name" value="HAMP_dom"/>
</dbReference>
<feature type="domain" description="HAMP" evidence="13">
    <location>
        <begin position="185"/>
        <end position="238"/>
    </location>
</feature>
<evidence type="ECO:0000256" key="9">
    <source>
        <dbReference type="ARBA" id="ARBA00023012"/>
    </source>
</evidence>
<gene>
    <name evidence="14" type="ORF">Y958_28435</name>
</gene>
<evidence type="ECO:0000259" key="12">
    <source>
        <dbReference type="PROSITE" id="PS50109"/>
    </source>
</evidence>
<proteinExistence type="predicted"/>
<dbReference type="PANTHER" id="PTHR45436:SF8">
    <property type="entry name" value="HISTIDINE KINASE"/>
    <property type="match status" value="1"/>
</dbReference>
<dbReference type="InterPro" id="IPR004358">
    <property type="entry name" value="Sig_transdc_His_kin-like_C"/>
</dbReference>
<reference evidence="14 15" key="1">
    <citation type="submission" date="2017-06" db="EMBL/GenBank/DDBJ databases">
        <title>Complete genome sequence of Nitrospirillum amazonense strain CBAmC, an endophytic nitrogen-fixing and plant growth-promoting bacterium, isolated from sugarcane.</title>
        <authorList>
            <person name="Schwab S."/>
            <person name="dos Santos Teixeira K.R."/>
            <person name="Simoes Araujo J.L."/>
            <person name="Soares Vidal M."/>
            <person name="Borges de Freitas H.R."/>
            <person name="Rivello Crivelaro A.L."/>
            <person name="Bueno de Camargo Nunes A."/>
            <person name="dos Santos C.M."/>
            <person name="Palmeira da Silva Rosa D."/>
            <person name="da Silva Padilha D."/>
            <person name="da Silva E."/>
            <person name="Araujo Terra L."/>
            <person name="Soares Mendes V."/>
            <person name="Farinelli L."/>
            <person name="Magalhaes Cruz L."/>
            <person name="Baldani J.I."/>
        </authorList>
    </citation>
    <scope>NUCLEOTIDE SEQUENCE [LARGE SCALE GENOMIC DNA]</scope>
    <source>
        <strain evidence="14 15">CBAmC</strain>
    </source>
</reference>
<dbReference type="SUPFAM" id="SSF158472">
    <property type="entry name" value="HAMP domain-like"/>
    <property type="match status" value="1"/>
</dbReference>
<evidence type="ECO:0000256" key="2">
    <source>
        <dbReference type="ARBA" id="ARBA00004370"/>
    </source>
</evidence>